<sequence>FQEQRNQCNYGRASNGWRILQYFAPSHFEDFYQSKVILHTLSLFLEQFVLDVQFLVEIGMDGGYFSNNLLRLLTHEINLLVQPDLTGLNSDDCSIDMLLINNSKAVEIEIWIHQTQH</sequence>
<name>A0A392N8E4_9FABA</name>
<evidence type="ECO:0000313" key="1">
    <source>
        <dbReference type="EMBL" id="MCH94754.1"/>
    </source>
</evidence>
<protein>
    <submittedName>
        <fullName evidence="1">Uncharacterized protein</fullName>
    </submittedName>
</protein>
<proteinExistence type="predicted"/>
<dbReference type="Proteomes" id="UP000265520">
    <property type="component" value="Unassembled WGS sequence"/>
</dbReference>
<evidence type="ECO:0000313" key="2">
    <source>
        <dbReference type="Proteomes" id="UP000265520"/>
    </source>
</evidence>
<comment type="caution">
    <text evidence="1">The sequence shown here is derived from an EMBL/GenBank/DDBJ whole genome shotgun (WGS) entry which is preliminary data.</text>
</comment>
<reference evidence="1 2" key="1">
    <citation type="journal article" date="2018" name="Front. Plant Sci.">
        <title>Red Clover (Trifolium pratense) and Zigzag Clover (T. medium) - A Picture of Genomic Similarities and Differences.</title>
        <authorList>
            <person name="Dluhosova J."/>
            <person name="Istvanek J."/>
            <person name="Nedelnik J."/>
            <person name="Repkova J."/>
        </authorList>
    </citation>
    <scope>NUCLEOTIDE SEQUENCE [LARGE SCALE GENOMIC DNA]</scope>
    <source>
        <strain evidence="2">cv. 10/8</strain>
        <tissue evidence="1">Leaf</tissue>
    </source>
</reference>
<keyword evidence="2" id="KW-1185">Reference proteome</keyword>
<gene>
    <name evidence="1" type="ORF">A2U01_0015719</name>
</gene>
<dbReference type="AlphaFoldDB" id="A0A392N8E4"/>
<dbReference type="EMBL" id="LXQA010028063">
    <property type="protein sequence ID" value="MCH94754.1"/>
    <property type="molecule type" value="Genomic_DNA"/>
</dbReference>
<organism evidence="1 2">
    <name type="scientific">Trifolium medium</name>
    <dbReference type="NCBI Taxonomy" id="97028"/>
    <lineage>
        <taxon>Eukaryota</taxon>
        <taxon>Viridiplantae</taxon>
        <taxon>Streptophyta</taxon>
        <taxon>Embryophyta</taxon>
        <taxon>Tracheophyta</taxon>
        <taxon>Spermatophyta</taxon>
        <taxon>Magnoliopsida</taxon>
        <taxon>eudicotyledons</taxon>
        <taxon>Gunneridae</taxon>
        <taxon>Pentapetalae</taxon>
        <taxon>rosids</taxon>
        <taxon>fabids</taxon>
        <taxon>Fabales</taxon>
        <taxon>Fabaceae</taxon>
        <taxon>Papilionoideae</taxon>
        <taxon>50 kb inversion clade</taxon>
        <taxon>NPAAA clade</taxon>
        <taxon>Hologalegina</taxon>
        <taxon>IRL clade</taxon>
        <taxon>Trifolieae</taxon>
        <taxon>Trifolium</taxon>
    </lineage>
</organism>
<accession>A0A392N8E4</accession>
<feature type="non-terminal residue" evidence="1">
    <location>
        <position position="1"/>
    </location>
</feature>